<dbReference type="Proteomes" id="UP001165121">
    <property type="component" value="Unassembled WGS sequence"/>
</dbReference>
<gene>
    <name evidence="2" type="ORF">Pfra01_000513400</name>
</gene>
<accession>A0A9W6U6C9</accession>
<protein>
    <submittedName>
        <fullName evidence="2">Unnamed protein product</fullName>
    </submittedName>
</protein>
<evidence type="ECO:0000313" key="3">
    <source>
        <dbReference type="Proteomes" id="UP001165121"/>
    </source>
</evidence>
<evidence type="ECO:0000256" key="1">
    <source>
        <dbReference type="SAM" id="MobiDB-lite"/>
    </source>
</evidence>
<name>A0A9W6U6C9_9STRA</name>
<comment type="caution">
    <text evidence="2">The sequence shown here is derived from an EMBL/GenBank/DDBJ whole genome shotgun (WGS) entry which is preliminary data.</text>
</comment>
<evidence type="ECO:0000313" key="2">
    <source>
        <dbReference type="EMBL" id="GMF26741.1"/>
    </source>
</evidence>
<reference evidence="2" key="1">
    <citation type="submission" date="2023-04" db="EMBL/GenBank/DDBJ databases">
        <title>Phytophthora fragariaefolia NBRC 109709.</title>
        <authorList>
            <person name="Ichikawa N."/>
            <person name="Sato H."/>
            <person name="Tonouchi N."/>
        </authorList>
    </citation>
    <scope>NUCLEOTIDE SEQUENCE</scope>
    <source>
        <strain evidence="2">NBRC 109709</strain>
    </source>
</reference>
<keyword evidence="3" id="KW-1185">Reference proteome</keyword>
<feature type="compositionally biased region" description="Basic and acidic residues" evidence="1">
    <location>
        <begin position="65"/>
        <end position="74"/>
    </location>
</feature>
<proteinExistence type="predicted"/>
<sequence length="180" mass="19800">MAVSKVPDWDMAADDGLPTAEVTVDGHGQQIKLDSGTRYSVAASVWMARGERTKRGNPGRGSSGGDRRRSRDVCPHPKLWHSATVTKSQHGRALVPAINMRGGRTKLPSKRELTTWIRLEADMEVLALSRELDPDKLDAWLDELGDTKTPLGDEEAVNIGAAKPNTRVKVLKLLRPYPEN</sequence>
<feature type="region of interest" description="Disordered" evidence="1">
    <location>
        <begin position="50"/>
        <end position="74"/>
    </location>
</feature>
<dbReference type="AlphaFoldDB" id="A0A9W6U6C9"/>
<dbReference type="EMBL" id="BSXT01000411">
    <property type="protein sequence ID" value="GMF26741.1"/>
    <property type="molecule type" value="Genomic_DNA"/>
</dbReference>
<organism evidence="2 3">
    <name type="scientific">Phytophthora fragariaefolia</name>
    <dbReference type="NCBI Taxonomy" id="1490495"/>
    <lineage>
        <taxon>Eukaryota</taxon>
        <taxon>Sar</taxon>
        <taxon>Stramenopiles</taxon>
        <taxon>Oomycota</taxon>
        <taxon>Peronosporomycetes</taxon>
        <taxon>Peronosporales</taxon>
        <taxon>Peronosporaceae</taxon>
        <taxon>Phytophthora</taxon>
    </lineage>
</organism>